<name>A0A067PA92_9AGAM</name>
<dbReference type="AlphaFoldDB" id="A0A067PA92"/>
<protein>
    <submittedName>
        <fullName evidence="1">Uncharacterized protein</fullName>
    </submittedName>
</protein>
<dbReference type="Proteomes" id="UP000027265">
    <property type="component" value="Unassembled WGS sequence"/>
</dbReference>
<evidence type="ECO:0000313" key="2">
    <source>
        <dbReference type="Proteomes" id="UP000027265"/>
    </source>
</evidence>
<sequence>MPTSARLLVDLLYQPSGSRHLNFDPETPIRVGDYGHMDGHTGQFILEGNIYSNFDGFNDVNGNTLPVPSESSGSSETCVVSTNMKEVAFGTPTDEDMAKVIECPLKHRFDISKGTGAVLYIIHSTISRMPDEARIRLGNIPDFYKNFARKHIVTEVTNCSGYAMILTMAESDNVAVGLKEGVPLKDIPSNDTPSRWTTAGHMDHIKVGEDRLGKTYSVLYRTLKVAKRPRWWRWWANSE</sequence>
<dbReference type="EMBL" id="KL197756">
    <property type="protein sequence ID" value="KDQ50755.1"/>
    <property type="molecule type" value="Genomic_DNA"/>
</dbReference>
<organism evidence="1 2">
    <name type="scientific">Jaapia argillacea MUCL 33604</name>
    <dbReference type="NCBI Taxonomy" id="933084"/>
    <lineage>
        <taxon>Eukaryota</taxon>
        <taxon>Fungi</taxon>
        <taxon>Dikarya</taxon>
        <taxon>Basidiomycota</taxon>
        <taxon>Agaricomycotina</taxon>
        <taxon>Agaricomycetes</taxon>
        <taxon>Agaricomycetidae</taxon>
        <taxon>Jaapiales</taxon>
        <taxon>Jaapiaceae</taxon>
        <taxon>Jaapia</taxon>
    </lineage>
</organism>
<accession>A0A067PA92</accession>
<dbReference type="STRING" id="933084.A0A067PA92"/>
<evidence type="ECO:0000313" key="1">
    <source>
        <dbReference type="EMBL" id="KDQ50755.1"/>
    </source>
</evidence>
<dbReference type="OrthoDB" id="3269947at2759"/>
<gene>
    <name evidence="1" type="ORF">JAAARDRAFT_41845</name>
</gene>
<reference evidence="2" key="1">
    <citation type="journal article" date="2014" name="Proc. Natl. Acad. Sci. U.S.A.">
        <title>Extensive sampling of basidiomycete genomes demonstrates inadequacy of the white-rot/brown-rot paradigm for wood decay fungi.</title>
        <authorList>
            <person name="Riley R."/>
            <person name="Salamov A.A."/>
            <person name="Brown D.W."/>
            <person name="Nagy L.G."/>
            <person name="Floudas D."/>
            <person name="Held B.W."/>
            <person name="Levasseur A."/>
            <person name="Lombard V."/>
            <person name="Morin E."/>
            <person name="Otillar R."/>
            <person name="Lindquist E.A."/>
            <person name="Sun H."/>
            <person name="LaButti K.M."/>
            <person name="Schmutz J."/>
            <person name="Jabbour D."/>
            <person name="Luo H."/>
            <person name="Baker S.E."/>
            <person name="Pisabarro A.G."/>
            <person name="Walton J.D."/>
            <person name="Blanchette R.A."/>
            <person name="Henrissat B."/>
            <person name="Martin F."/>
            <person name="Cullen D."/>
            <person name="Hibbett D.S."/>
            <person name="Grigoriev I.V."/>
        </authorList>
    </citation>
    <scope>NUCLEOTIDE SEQUENCE [LARGE SCALE GENOMIC DNA]</scope>
    <source>
        <strain evidence="2">MUCL 33604</strain>
    </source>
</reference>
<dbReference type="InParanoid" id="A0A067PA92"/>
<keyword evidence="2" id="KW-1185">Reference proteome</keyword>
<proteinExistence type="predicted"/>
<dbReference type="HOGENOM" id="CLU_066679_1_0_1"/>